<dbReference type="SUPFAM" id="SSF63829">
    <property type="entry name" value="Calcium-dependent phosphotriesterase"/>
    <property type="match status" value="1"/>
</dbReference>
<dbReference type="STRING" id="1341154.FCR2A7T_00300"/>
<gene>
    <name evidence="1" type="ORF">IP98_02297</name>
</gene>
<sequence length="147" mass="17491">MKPFFSISFLLLVQILFGQNPYFNKIDKSQGLLTNSVYDIFQDKNDFMWFATEKGLCRFNGYSFRYFSLEGMTLKAGSCIQQDTFGRIWYENFDGYLYYVENNQLKKLNQNKSVGYFKFGFIKDQLYIINNNTVDVYDVKNLHLKKE</sequence>
<dbReference type="AlphaFoldDB" id="V6S4F3"/>
<comment type="caution">
    <text evidence="1">The sequence shown here is derived from an EMBL/GenBank/DDBJ whole genome shotgun (WGS) entry which is preliminary data.</text>
</comment>
<accession>V6S4F3</accession>
<dbReference type="InterPro" id="IPR011110">
    <property type="entry name" value="Reg_prop"/>
</dbReference>
<dbReference type="InterPro" id="IPR015943">
    <property type="entry name" value="WD40/YVTN_repeat-like_dom_sf"/>
</dbReference>
<dbReference type="Pfam" id="PF07494">
    <property type="entry name" value="Reg_prop"/>
    <property type="match status" value="1"/>
</dbReference>
<protein>
    <submittedName>
        <fullName evidence="1">Two component regulator with propeller domain</fullName>
    </submittedName>
</protein>
<evidence type="ECO:0000313" key="2">
    <source>
        <dbReference type="Proteomes" id="UP000319848"/>
    </source>
</evidence>
<reference evidence="1 2" key="1">
    <citation type="journal article" date="2015" name="Stand. Genomic Sci.">
        <title>Genomic Encyclopedia of Bacterial and Archaeal Type Strains, Phase III: the genomes of soil and plant-associated and newly described type strains.</title>
        <authorList>
            <person name="Whitman W.B."/>
            <person name="Woyke T."/>
            <person name="Klenk H.P."/>
            <person name="Zhou Y."/>
            <person name="Lilburn T.G."/>
            <person name="Beck B.J."/>
            <person name="De Vos P."/>
            <person name="Vandamme P."/>
            <person name="Eisen J.A."/>
            <person name="Garrity G."/>
            <person name="Hugenholtz P."/>
            <person name="Kyrpides N.C."/>
        </authorList>
    </citation>
    <scope>NUCLEOTIDE SEQUENCE [LARGE SCALE GENOMIC DNA]</scope>
    <source>
        <strain evidence="1 2">CGMCC 1.7270</strain>
    </source>
</reference>
<keyword evidence="2" id="KW-1185">Reference proteome</keyword>
<dbReference type="Proteomes" id="UP000319848">
    <property type="component" value="Unassembled WGS sequence"/>
</dbReference>
<organism evidence="1 2">
    <name type="scientific">Flavobacterium cauense R2A-7</name>
    <dbReference type="NCBI Taxonomy" id="1341154"/>
    <lineage>
        <taxon>Bacteria</taxon>
        <taxon>Pseudomonadati</taxon>
        <taxon>Bacteroidota</taxon>
        <taxon>Flavobacteriia</taxon>
        <taxon>Flavobacteriales</taxon>
        <taxon>Flavobacteriaceae</taxon>
        <taxon>Flavobacterium</taxon>
    </lineage>
</organism>
<dbReference type="Gene3D" id="2.130.10.10">
    <property type="entry name" value="YVTN repeat-like/Quinoprotein amine dehydrogenase"/>
    <property type="match status" value="1"/>
</dbReference>
<proteinExistence type="predicted"/>
<name>V6S4F3_9FLAO</name>
<evidence type="ECO:0000313" key="1">
    <source>
        <dbReference type="EMBL" id="TWI10483.1"/>
    </source>
</evidence>
<dbReference type="RefSeq" id="WP_023569232.1">
    <property type="nucleotide sequence ID" value="NZ_AVBI01000001.1"/>
</dbReference>
<dbReference type="OrthoDB" id="9809670at2"/>
<dbReference type="EMBL" id="VLKQ01000010">
    <property type="protein sequence ID" value="TWI10483.1"/>
    <property type="molecule type" value="Genomic_DNA"/>
</dbReference>